<dbReference type="InterPro" id="IPR010035">
    <property type="entry name" value="Thi_S"/>
</dbReference>
<dbReference type="InterPro" id="IPR003749">
    <property type="entry name" value="ThiS/MoaD-like"/>
</dbReference>
<organism evidence="1 2">
    <name type="scientific">Xylophilus rhododendri</name>
    <dbReference type="NCBI Taxonomy" id="2697032"/>
    <lineage>
        <taxon>Bacteria</taxon>
        <taxon>Pseudomonadati</taxon>
        <taxon>Pseudomonadota</taxon>
        <taxon>Betaproteobacteria</taxon>
        <taxon>Burkholderiales</taxon>
        <taxon>Xylophilus</taxon>
    </lineage>
</organism>
<dbReference type="InterPro" id="IPR012675">
    <property type="entry name" value="Beta-grasp_dom_sf"/>
</dbReference>
<accession>A0A857JC91</accession>
<dbReference type="PANTHER" id="PTHR34472:SF1">
    <property type="entry name" value="SULFUR CARRIER PROTEIN THIS"/>
    <property type="match status" value="1"/>
</dbReference>
<dbReference type="KEGG" id="xyk:GT347_15705"/>
<protein>
    <submittedName>
        <fullName evidence="1">Sulfur carrier protein ThiS</fullName>
    </submittedName>
</protein>
<dbReference type="Gene3D" id="3.10.20.30">
    <property type="match status" value="1"/>
</dbReference>
<sequence length="66" mass="6937">MAIELAGRPHRVPEGSSLADLLAALGHAPQACATALNGDFVRREQRHATRLAEGDRVVLVQPIVGG</sequence>
<dbReference type="NCBIfam" id="TIGR01683">
    <property type="entry name" value="thiS"/>
    <property type="match status" value="1"/>
</dbReference>
<evidence type="ECO:0000313" key="1">
    <source>
        <dbReference type="EMBL" id="QHJ01577.1"/>
    </source>
</evidence>
<name>A0A857JC91_9BURK</name>
<dbReference type="Proteomes" id="UP000464787">
    <property type="component" value="Chromosome"/>
</dbReference>
<dbReference type="InterPro" id="IPR016155">
    <property type="entry name" value="Mopterin_synth/thiamin_S_b"/>
</dbReference>
<keyword evidence="2" id="KW-1185">Reference proteome</keyword>
<dbReference type="PANTHER" id="PTHR34472">
    <property type="entry name" value="SULFUR CARRIER PROTEIN THIS"/>
    <property type="match status" value="1"/>
</dbReference>
<evidence type="ECO:0000313" key="2">
    <source>
        <dbReference type="Proteomes" id="UP000464787"/>
    </source>
</evidence>
<dbReference type="AlphaFoldDB" id="A0A857JC91"/>
<proteinExistence type="predicted"/>
<dbReference type="Pfam" id="PF02597">
    <property type="entry name" value="ThiS"/>
    <property type="match status" value="1"/>
</dbReference>
<dbReference type="EMBL" id="CP047650">
    <property type="protein sequence ID" value="QHJ01577.1"/>
    <property type="molecule type" value="Genomic_DNA"/>
</dbReference>
<dbReference type="SUPFAM" id="SSF54285">
    <property type="entry name" value="MoaD/ThiS"/>
    <property type="match status" value="1"/>
</dbReference>
<dbReference type="CDD" id="cd00565">
    <property type="entry name" value="Ubl_ThiS"/>
    <property type="match status" value="1"/>
</dbReference>
<reference evidence="1 2" key="1">
    <citation type="submission" date="2020-01" db="EMBL/GenBank/DDBJ databases">
        <title>Genome sequencing of strain KACC 21265.</title>
        <authorList>
            <person name="Heo J."/>
            <person name="Kim S.-J."/>
            <person name="Kim J.-S."/>
            <person name="Hong S.-B."/>
            <person name="Kwon S.-W."/>
        </authorList>
    </citation>
    <scope>NUCLEOTIDE SEQUENCE [LARGE SCALE GENOMIC DNA]</scope>
    <source>
        <strain evidence="1 2">KACC 21265</strain>
    </source>
</reference>
<gene>
    <name evidence="1" type="primary">thiS</name>
    <name evidence="1" type="ORF">GT347_15705</name>
</gene>